<dbReference type="PIRSF" id="PIRSF005028">
    <property type="entry name" value="KhtT"/>
    <property type="match status" value="1"/>
</dbReference>
<dbReference type="Proteomes" id="UP001144396">
    <property type="component" value="Unassembled WGS sequence"/>
</dbReference>
<dbReference type="EMBL" id="BSDP01000001">
    <property type="protein sequence ID" value="GLI28222.1"/>
    <property type="molecule type" value="Genomic_DNA"/>
</dbReference>
<evidence type="ECO:0000259" key="1">
    <source>
        <dbReference type="PROSITE" id="PS51202"/>
    </source>
</evidence>
<evidence type="ECO:0000313" key="3">
    <source>
        <dbReference type="Proteomes" id="UP001144396"/>
    </source>
</evidence>
<proteinExistence type="predicted"/>
<protein>
    <submittedName>
        <fullName evidence="2">Potassium transporter TrkA</fullName>
    </submittedName>
</protein>
<dbReference type="PANTHER" id="PTHR43833:SF7">
    <property type="entry name" value="KTR SYSTEM POTASSIUM UPTAKE PROTEIN C"/>
    <property type="match status" value="1"/>
</dbReference>
<dbReference type="Pfam" id="PF25991">
    <property type="entry name" value="KhtT_N"/>
    <property type="match status" value="1"/>
</dbReference>
<dbReference type="AlphaFoldDB" id="A0A9W6CZT4"/>
<gene>
    <name evidence="2" type="ORF">ARHIZOSPH14_24640</name>
</gene>
<reference evidence="2" key="1">
    <citation type="submission" date="2022-12" db="EMBL/GenBank/DDBJ databases">
        <title>Reference genome sequencing for broad-spectrum identification of bacterial and archaeal isolates by mass spectrometry.</title>
        <authorList>
            <person name="Sekiguchi Y."/>
            <person name="Tourlousse D.M."/>
        </authorList>
    </citation>
    <scope>NUCLEOTIDE SEQUENCE</scope>
    <source>
        <strain evidence="2">14</strain>
    </source>
</reference>
<sequence length="164" mass="17383">MGVRIEKVDLPGIGTRHDLVTEAGRRISVVSLRDGEHDLGVFDRDDPDTCRETVALSDDEASALADLLGASVMMSRLTSFADGSTGVFTEQLELPTDSPYLNERLGETGMRTRTGVSIVAIVRDGTVVPSPTPAEVLRARDVIVAVGTREGLDAASRLIAHGPG</sequence>
<dbReference type="SUPFAM" id="SSF116726">
    <property type="entry name" value="TrkA C-terminal domain-like"/>
    <property type="match status" value="1"/>
</dbReference>
<dbReference type="InterPro" id="IPR058776">
    <property type="entry name" value="KhtT-like_N"/>
</dbReference>
<dbReference type="Pfam" id="PF02080">
    <property type="entry name" value="TrkA_C"/>
    <property type="match status" value="1"/>
</dbReference>
<dbReference type="GO" id="GO:0008324">
    <property type="term" value="F:monoatomic cation transmembrane transporter activity"/>
    <property type="evidence" value="ECO:0007669"/>
    <property type="project" value="InterPro"/>
</dbReference>
<name>A0A9W6CZT4_9MICO</name>
<dbReference type="InterPro" id="IPR050721">
    <property type="entry name" value="Trk_Ktr_HKT_K-transport"/>
</dbReference>
<keyword evidence="3" id="KW-1185">Reference proteome</keyword>
<dbReference type="PANTHER" id="PTHR43833">
    <property type="entry name" value="POTASSIUM CHANNEL PROTEIN 2-RELATED-RELATED"/>
    <property type="match status" value="1"/>
</dbReference>
<dbReference type="RefSeq" id="WP_281885409.1">
    <property type="nucleotide sequence ID" value="NZ_BSDP01000001.1"/>
</dbReference>
<comment type="caution">
    <text evidence="2">The sequence shown here is derived from an EMBL/GenBank/DDBJ whole genome shotgun (WGS) entry which is preliminary data.</text>
</comment>
<dbReference type="InterPro" id="IPR026278">
    <property type="entry name" value="KhtT"/>
</dbReference>
<evidence type="ECO:0000313" key="2">
    <source>
        <dbReference type="EMBL" id="GLI28222.1"/>
    </source>
</evidence>
<organism evidence="2 3">
    <name type="scientific">Agromyces rhizosphaerae</name>
    <dbReference type="NCBI Taxonomy" id="88374"/>
    <lineage>
        <taxon>Bacteria</taxon>
        <taxon>Bacillati</taxon>
        <taxon>Actinomycetota</taxon>
        <taxon>Actinomycetes</taxon>
        <taxon>Micrococcales</taxon>
        <taxon>Microbacteriaceae</taxon>
        <taxon>Agromyces</taxon>
    </lineage>
</organism>
<dbReference type="PROSITE" id="PS51202">
    <property type="entry name" value="RCK_C"/>
    <property type="match status" value="1"/>
</dbReference>
<accession>A0A9W6CZT4</accession>
<dbReference type="InterPro" id="IPR006037">
    <property type="entry name" value="RCK_C"/>
</dbReference>
<dbReference type="InterPro" id="IPR036721">
    <property type="entry name" value="RCK_C_sf"/>
</dbReference>
<dbReference type="Gene3D" id="3.30.70.1450">
    <property type="entry name" value="Regulator of K+ conductance, C-terminal domain"/>
    <property type="match status" value="1"/>
</dbReference>
<dbReference type="GO" id="GO:0006813">
    <property type="term" value="P:potassium ion transport"/>
    <property type="evidence" value="ECO:0007669"/>
    <property type="project" value="InterPro"/>
</dbReference>
<feature type="domain" description="RCK C-terminal" evidence="1">
    <location>
        <begin position="75"/>
        <end position="161"/>
    </location>
</feature>